<name>A0AA35X8M4_GEOBA</name>
<evidence type="ECO:0000313" key="3">
    <source>
        <dbReference type="EMBL" id="CAI8042310.1"/>
    </source>
</evidence>
<keyword evidence="1" id="KW-0378">Hydrolase</keyword>
<sequence length="303" mass="33127">MSWRFSLLNRFEDPPGGITEGPAWNGEVVLFTHIHASRIYAYNPKSGEFSVYRENTNRTNGLAFDAQGRLFGCCQNGRAIVRFDPDGSMVTVADNIDGVPLNTPNDLAIDAQGRIWFTNPWNTGNIDPHEVEQLDNRSVLCAVPQADGSYQTVRSTYDTTMPNGILVSPDGNTLYVAESNSDRIEIDRELRAYPIYADGSLGAYATLHTFGRDANRVHRGIDGMCLDADGNIVATAGWPTGGPGAMLYVFSPTGRVIETHPVAATRPTNVCFGGADQTDVFVTSTDGHFFHARTDRVGWAIYP</sequence>
<gene>
    <name evidence="3" type="ORF">GBAR_LOCUS23514</name>
</gene>
<comment type="caution">
    <text evidence="3">The sequence shown here is derived from an EMBL/GenBank/DDBJ whole genome shotgun (WGS) entry which is preliminary data.</text>
</comment>
<accession>A0AA35X8M4</accession>
<dbReference type="Gene3D" id="2.120.10.30">
    <property type="entry name" value="TolB, C-terminal domain"/>
    <property type="match status" value="1"/>
</dbReference>
<evidence type="ECO:0000313" key="4">
    <source>
        <dbReference type="Proteomes" id="UP001174909"/>
    </source>
</evidence>
<keyword evidence="4" id="KW-1185">Reference proteome</keyword>
<dbReference type="InterPro" id="IPR051262">
    <property type="entry name" value="SMP-30/CGR1_Lactonase"/>
</dbReference>
<dbReference type="InterPro" id="IPR011042">
    <property type="entry name" value="6-blade_b-propeller_TolB-like"/>
</dbReference>
<dbReference type="PANTHER" id="PTHR47572">
    <property type="entry name" value="LIPOPROTEIN-RELATED"/>
    <property type="match status" value="1"/>
</dbReference>
<dbReference type="SUPFAM" id="SSF63829">
    <property type="entry name" value="Calcium-dependent phosphotriesterase"/>
    <property type="match status" value="1"/>
</dbReference>
<dbReference type="InterPro" id="IPR013658">
    <property type="entry name" value="SGL"/>
</dbReference>
<reference evidence="3" key="1">
    <citation type="submission" date="2023-03" db="EMBL/GenBank/DDBJ databases">
        <authorList>
            <person name="Steffen K."/>
            <person name="Cardenas P."/>
        </authorList>
    </citation>
    <scope>NUCLEOTIDE SEQUENCE</scope>
</reference>
<dbReference type="AlphaFoldDB" id="A0AA35X8M4"/>
<protein>
    <submittedName>
        <fullName evidence="3">Gluconolactonase</fullName>
    </submittedName>
</protein>
<evidence type="ECO:0000259" key="2">
    <source>
        <dbReference type="Pfam" id="PF08450"/>
    </source>
</evidence>
<dbReference type="PANTHER" id="PTHR47572:SF4">
    <property type="entry name" value="LACTONASE DRP35"/>
    <property type="match status" value="1"/>
</dbReference>
<dbReference type="Pfam" id="PF08450">
    <property type="entry name" value="SGL"/>
    <property type="match status" value="1"/>
</dbReference>
<proteinExistence type="predicted"/>
<dbReference type="EMBL" id="CASHTH010003255">
    <property type="protein sequence ID" value="CAI8042310.1"/>
    <property type="molecule type" value="Genomic_DNA"/>
</dbReference>
<feature type="domain" description="SMP-30/Gluconolactonase/LRE-like region" evidence="2">
    <location>
        <begin position="19"/>
        <end position="285"/>
    </location>
</feature>
<dbReference type="Proteomes" id="UP001174909">
    <property type="component" value="Unassembled WGS sequence"/>
</dbReference>
<organism evidence="3 4">
    <name type="scientific">Geodia barretti</name>
    <name type="common">Barrett's horny sponge</name>
    <dbReference type="NCBI Taxonomy" id="519541"/>
    <lineage>
        <taxon>Eukaryota</taxon>
        <taxon>Metazoa</taxon>
        <taxon>Porifera</taxon>
        <taxon>Demospongiae</taxon>
        <taxon>Heteroscleromorpha</taxon>
        <taxon>Tetractinellida</taxon>
        <taxon>Astrophorina</taxon>
        <taxon>Geodiidae</taxon>
        <taxon>Geodia</taxon>
    </lineage>
</organism>
<evidence type="ECO:0000256" key="1">
    <source>
        <dbReference type="ARBA" id="ARBA00022801"/>
    </source>
</evidence>
<dbReference type="GO" id="GO:0016787">
    <property type="term" value="F:hydrolase activity"/>
    <property type="evidence" value="ECO:0007669"/>
    <property type="project" value="UniProtKB-KW"/>
</dbReference>